<dbReference type="EMBL" id="SRLO01000491">
    <property type="protein sequence ID" value="TNN54225.1"/>
    <property type="molecule type" value="Genomic_DNA"/>
</dbReference>
<sequence length="150" mass="16547">METFRPRGDPGLEVGLVLLHLHHEVVQVDELRADGQAAEGGLVEDLVEAVVVLDQLGQGALRHGQEVESLPVWISSTQEWGLVSRTPSFWGSVFRMLWMFISRMSSNLGHSSSSTASQYLRTGEEDTPTDEEDTPTGEEDTPTDEENTPI</sequence>
<proteinExistence type="predicted"/>
<keyword evidence="3" id="KW-1185">Reference proteome</keyword>
<feature type="compositionally biased region" description="Polar residues" evidence="1">
    <location>
        <begin position="107"/>
        <end position="120"/>
    </location>
</feature>
<evidence type="ECO:0000256" key="1">
    <source>
        <dbReference type="SAM" id="MobiDB-lite"/>
    </source>
</evidence>
<feature type="region of interest" description="Disordered" evidence="1">
    <location>
        <begin position="107"/>
        <end position="150"/>
    </location>
</feature>
<comment type="caution">
    <text evidence="2">The sequence shown here is derived from an EMBL/GenBank/DDBJ whole genome shotgun (WGS) entry which is preliminary data.</text>
</comment>
<dbReference type="Proteomes" id="UP000314294">
    <property type="component" value="Unassembled WGS sequence"/>
</dbReference>
<dbReference type="AlphaFoldDB" id="A0A4Z2GLY2"/>
<evidence type="ECO:0000313" key="3">
    <source>
        <dbReference type="Proteomes" id="UP000314294"/>
    </source>
</evidence>
<feature type="compositionally biased region" description="Acidic residues" evidence="1">
    <location>
        <begin position="125"/>
        <end position="150"/>
    </location>
</feature>
<evidence type="ECO:0000313" key="2">
    <source>
        <dbReference type="EMBL" id="TNN54225.1"/>
    </source>
</evidence>
<accession>A0A4Z2GLY2</accession>
<reference evidence="2 3" key="1">
    <citation type="submission" date="2019-03" db="EMBL/GenBank/DDBJ databases">
        <title>First draft genome of Liparis tanakae, snailfish: a comprehensive survey of snailfish specific genes.</title>
        <authorList>
            <person name="Kim W."/>
            <person name="Song I."/>
            <person name="Jeong J.-H."/>
            <person name="Kim D."/>
            <person name="Kim S."/>
            <person name="Ryu S."/>
            <person name="Song J.Y."/>
            <person name="Lee S.K."/>
        </authorList>
    </citation>
    <scope>NUCLEOTIDE SEQUENCE [LARGE SCALE GENOMIC DNA]</scope>
    <source>
        <tissue evidence="2">Muscle</tissue>
    </source>
</reference>
<protein>
    <submittedName>
        <fullName evidence="2">Uncharacterized protein</fullName>
    </submittedName>
</protein>
<organism evidence="2 3">
    <name type="scientific">Liparis tanakae</name>
    <name type="common">Tanaka's snailfish</name>
    <dbReference type="NCBI Taxonomy" id="230148"/>
    <lineage>
        <taxon>Eukaryota</taxon>
        <taxon>Metazoa</taxon>
        <taxon>Chordata</taxon>
        <taxon>Craniata</taxon>
        <taxon>Vertebrata</taxon>
        <taxon>Euteleostomi</taxon>
        <taxon>Actinopterygii</taxon>
        <taxon>Neopterygii</taxon>
        <taxon>Teleostei</taxon>
        <taxon>Neoteleostei</taxon>
        <taxon>Acanthomorphata</taxon>
        <taxon>Eupercaria</taxon>
        <taxon>Perciformes</taxon>
        <taxon>Cottioidei</taxon>
        <taxon>Cottales</taxon>
        <taxon>Liparidae</taxon>
        <taxon>Liparis</taxon>
    </lineage>
</organism>
<name>A0A4Z2GLY2_9TELE</name>
<gene>
    <name evidence="2" type="ORF">EYF80_035587</name>
</gene>